<feature type="transmembrane region" description="Helical" evidence="1">
    <location>
        <begin position="112"/>
        <end position="133"/>
    </location>
</feature>
<dbReference type="EMBL" id="JBHSTT010000044">
    <property type="protein sequence ID" value="MFC6390499.1"/>
    <property type="molecule type" value="Genomic_DNA"/>
</dbReference>
<comment type="caution">
    <text evidence="2">The sequence shown here is derived from an EMBL/GenBank/DDBJ whole genome shotgun (WGS) entry which is preliminary data.</text>
</comment>
<evidence type="ECO:0000256" key="1">
    <source>
        <dbReference type="SAM" id="Phobius"/>
    </source>
</evidence>
<sequence length="150" mass="16972">MTDYLREDLDSWTAKIAIGIISTYSILLGFILYKLTKPLVDLYGSLFVASFIYTIMIILLIMLMRHKRKESYTKKLKTGADVAWNIWSFSAIIIASLSTIDKTIIDALTRHSPYIFALVFGVILPAAALKIAVSTVEHFNWDRPAPNKQT</sequence>
<feature type="transmembrane region" description="Helical" evidence="1">
    <location>
        <begin position="12"/>
        <end position="36"/>
    </location>
</feature>
<protein>
    <submittedName>
        <fullName evidence="2">Uncharacterized protein</fullName>
    </submittedName>
</protein>
<evidence type="ECO:0000313" key="2">
    <source>
        <dbReference type="EMBL" id="MFC6390499.1"/>
    </source>
</evidence>
<keyword evidence="1" id="KW-0472">Membrane</keyword>
<dbReference type="RefSeq" id="WP_192284801.1">
    <property type="nucleotide sequence ID" value="NZ_JBHSTT010000044.1"/>
</dbReference>
<feature type="transmembrane region" description="Helical" evidence="1">
    <location>
        <begin position="82"/>
        <end position="100"/>
    </location>
</feature>
<organism evidence="2 3">
    <name type="scientific">Methylorubrum zatmanii</name>
    <dbReference type="NCBI Taxonomy" id="29429"/>
    <lineage>
        <taxon>Bacteria</taxon>
        <taxon>Pseudomonadati</taxon>
        <taxon>Pseudomonadota</taxon>
        <taxon>Alphaproteobacteria</taxon>
        <taxon>Hyphomicrobiales</taxon>
        <taxon>Methylobacteriaceae</taxon>
        <taxon>Methylorubrum</taxon>
    </lineage>
</organism>
<proteinExistence type="predicted"/>
<reference evidence="3" key="1">
    <citation type="journal article" date="2019" name="Int. J. Syst. Evol. Microbiol.">
        <title>The Global Catalogue of Microorganisms (GCM) 10K type strain sequencing project: providing services to taxonomists for standard genome sequencing and annotation.</title>
        <authorList>
            <consortium name="The Broad Institute Genomics Platform"/>
            <consortium name="The Broad Institute Genome Sequencing Center for Infectious Disease"/>
            <person name="Wu L."/>
            <person name="Ma J."/>
        </authorList>
    </citation>
    <scope>NUCLEOTIDE SEQUENCE [LARGE SCALE GENOMIC DNA]</scope>
    <source>
        <strain evidence="3">CCUG 36916</strain>
    </source>
</reference>
<keyword evidence="1" id="KW-0812">Transmembrane</keyword>
<evidence type="ECO:0000313" key="3">
    <source>
        <dbReference type="Proteomes" id="UP001596237"/>
    </source>
</evidence>
<keyword evidence="3" id="KW-1185">Reference proteome</keyword>
<name>A0ABW1WUJ6_9HYPH</name>
<keyword evidence="1" id="KW-1133">Transmembrane helix</keyword>
<accession>A0ABW1WUJ6</accession>
<dbReference type="Proteomes" id="UP001596237">
    <property type="component" value="Unassembled WGS sequence"/>
</dbReference>
<gene>
    <name evidence="2" type="ORF">ACFQDP_14320</name>
</gene>
<feature type="transmembrane region" description="Helical" evidence="1">
    <location>
        <begin position="42"/>
        <end position="61"/>
    </location>
</feature>